<dbReference type="STRING" id="331648.BST97_13315"/>
<protein>
    <submittedName>
        <fullName evidence="1">Uncharacterized protein</fullName>
    </submittedName>
</protein>
<gene>
    <name evidence="1" type="ORF">BST97_13315</name>
</gene>
<proteinExistence type="predicted"/>
<dbReference type="AlphaFoldDB" id="A0A1W6MMR7"/>
<dbReference type="RefSeq" id="WP_085767693.1">
    <property type="nucleotide sequence ID" value="NZ_CP019344.1"/>
</dbReference>
<reference evidence="1 2" key="1">
    <citation type="submission" date="2016-11" db="EMBL/GenBank/DDBJ databases">
        <title>Trade-off between light-utilization and light-protection in marine flavobacteria.</title>
        <authorList>
            <person name="Kumagai Y."/>
        </authorList>
    </citation>
    <scope>NUCLEOTIDE SEQUENCE [LARGE SCALE GENOMIC DNA]</scope>
    <source>
        <strain evidence="1 2">JCM 13191</strain>
    </source>
</reference>
<dbReference type="EMBL" id="CP019344">
    <property type="protein sequence ID" value="ARN78888.1"/>
    <property type="molecule type" value="Genomic_DNA"/>
</dbReference>
<accession>A0A1W6MMR7</accession>
<name>A0A1W6MMR7_9FLAO</name>
<sequence>MNRAERIKKYQAFIAQEKADKLEKNKTLIEAFIGYCKQFDIDLKSSNFDYLQGLGITCYLDKIVLKLNEDIEVDKEGLIDFNRLIYQFERKV</sequence>
<evidence type="ECO:0000313" key="2">
    <source>
        <dbReference type="Proteomes" id="UP000193431"/>
    </source>
</evidence>
<dbReference type="Proteomes" id="UP000193431">
    <property type="component" value="Chromosome"/>
</dbReference>
<keyword evidence="2" id="KW-1185">Reference proteome</keyword>
<evidence type="ECO:0000313" key="1">
    <source>
        <dbReference type="EMBL" id="ARN78888.1"/>
    </source>
</evidence>
<organism evidence="1 2">
    <name type="scientific">Nonlabens spongiae</name>
    <dbReference type="NCBI Taxonomy" id="331648"/>
    <lineage>
        <taxon>Bacteria</taxon>
        <taxon>Pseudomonadati</taxon>
        <taxon>Bacteroidota</taxon>
        <taxon>Flavobacteriia</taxon>
        <taxon>Flavobacteriales</taxon>
        <taxon>Flavobacteriaceae</taxon>
        <taxon>Nonlabens</taxon>
    </lineage>
</organism>